<dbReference type="AlphaFoldDB" id="A0A9X3XAG9"/>
<sequence length="291" mass="32174">MIGILGLGLSLVACQGEKTAGDTAASNSAAAPSTKTAGPTGTPKFVHKKDPINDEAGRKVETKFVKMEGTGDDAMPVFAITNKSGKRMKSAQTWIFYYDKDGKYLDRYPHSIIRDLKDGDTAEVPLGRKKKEINKEATTYEVELSRIDFDDGSNWYNDDLVPNSPSRPKGGVPADELKAHAGEKVTVDVYALDSFKVRLKNESDKEVKRCEVMLYYWDDKNKRKLDTISAGLDDVGLKPGETRDFTLEVEDFKVPPEAKIVAGTVPTVTFADSTKFENRKLRSFDRQPPPG</sequence>
<name>A0A9X3XAG9_9BACT</name>
<dbReference type="EMBL" id="JAGTJJ010000028">
    <property type="protein sequence ID" value="MDC3985408.1"/>
    <property type="molecule type" value="Genomic_DNA"/>
</dbReference>
<organism evidence="2 3">
    <name type="scientific">Polyangium jinanense</name>
    <dbReference type="NCBI Taxonomy" id="2829994"/>
    <lineage>
        <taxon>Bacteria</taxon>
        <taxon>Pseudomonadati</taxon>
        <taxon>Myxococcota</taxon>
        <taxon>Polyangia</taxon>
        <taxon>Polyangiales</taxon>
        <taxon>Polyangiaceae</taxon>
        <taxon>Polyangium</taxon>
    </lineage>
</organism>
<dbReference type="RefSeq" id="WP_272426361.1">
    <property type="nucleotide sequence ID" value="NZ_JAGTJJ010000028.1"/>
</dbReference>
<feature type="region of interest" description="Disordered" evidence="1">
    <location>
        <begin position="22"/>
        <end position="53"/>
    </location>
</feature>
<evidence type="ECO:0000313" key="3">
    <source>
        <dbReference type="Proteomes" id="UP001151081"/>
    </source>
</evidence>
<protein>
    <submittedName>
        <fullName evidence="2">Uncharacterized protein</fullName>
    </submittedName>
</protein>
<evidence type="ECO:0000313" key="2">
    <source>
        <dbReference type="EMBL" id="MDC3985408.1"/>
    </source>
</evidence>
<keyword evidence="3" id="KW-1185">Reference proteome</keyword>
<gene>
    <name evidence="2" type="ORF">KEG57_33325</name>
</gene>
<comment type="caution">
    <text evidence="2">The sequence shown here is derived from an EMBL/GenBank/DDBJ whole genome shotgun (WGS) entry which is preliminary data.</text>
</comment>
<feature type="compositionally biased region" description="Low complexity" evidence="1">
    <location>
        <begin position="22"/>
        <end position="37"/>
    </location>
</feature>
<accession>A0A9X3XAG9</accession>
<dbReference type="Proteomes" id="UP001151081">
    <property type="component" value="Unassembled WGS sequence"/>
</dbReference>
<proteinExistence type="predicted"/>
<evidence type="ECO:0000256" key="1">
    <source>
        <dbReference type="SAM" id="MobiDB-lite"/>
    </source>
</evidence>
<reference evidence="2 3" key="1">
    <citation type="submission" date="2021-04" db="EMBL/GenBank/DDBJ databases">
        <title>Genome analysis of Polyangium sp.</title>
        <authorList>
            <person name="Li Y."/>
            <person name="Wang J."/>
        </authorList>
    </citation>
    <scope>NUCLEOTIDE SEQUENCE [LARGE SCALE GENOMIC DNA]</scope>
    <source>
        <strain evidence="2 3">SDU14</strain>
    </source>
</reference>